<dbReference type="AlphaFoldDB" id="A0A0C9WMD0"/>
<name>A0A0C9WMD0_9AGAR</name>
<dbReference type="EMBL" id="KN838678">
    <property type="protein sequence ID" value="KIJ98049.1"/>
    <property type="molecule type" value="Genomic_DNA"/>
</dbReference>
<accession>A0A0C9WMD0</accession>
<reference evidence="2" key="2">
    <citation type="submission" date="2015-01" db="EMBL/GenBank/DDBJ databases">
        <title>Evolutionary Origins and Diversification of the Mycorrhizal Mutualists.</title>
        <authorList>
            <consortium name="DOE Joint Genome Institute"/>
            <consortium name="Mycorrhizal Genomics Consortium"/>
            <person name="Kohler A."/>
            <person name="Kuo A."/>
            <person name="Nagy L.G."/>
            <person name="Floudas D."/>
            <person name="Copeland A."/>
            <person name="Barry K.W."/>
            <person name="Cichocki N."/>
            <person name="Veneault-Fourrey C."/>
            <person name="LaButti K."/>
            <person name="Lindquist E.A."/>
            <person name="Lipzen A."/>
            <person name="Lundell T."/>
            <person name="Morin E."/>
            <person name="Murat C."/>
            <person name="Riley R."/>
            <person name="Ohm R."/>
            <person name="Sun H."/>
            <person name="Tunlid A."/>
            <person name="Henrissat B."/>
            <person name="Grigoriev I.V."/>
            <person name="Hibbett D.S."/>
            <person name="Martin F."/>
        </authorList>
    </citation>
    <scope>NUCLEOTIDE SEQUENCE [LARGE SCALE GENOMIC DNA]</scope>
    <source>
        <strain evidence="2">LaAM-08-1</strain>
    </source>
</reference>
<sequence>MHRHTVSRSFFESAAKVQLCSNEPFLCSALSCPSLLWIMMVLLNCSMCVTHSHVSDFINSRSNGYACEQIEGFVPRNCKDNDGPDMSINTCTHPQLKFKASTATNSDACCVDIWDDLSRQPFHLLLHSTGVMRFVGCRSVPRTPKLAPRFLVPTSAFSGVPRGLRFNYWQGCGCTAMASPLSRAVGTSIAKCCASAPFFEARDVTHNRDLVSSCDTSYLYLSTEQGVFRL</sequence>
<dbReference type="HOGENOM" id="CLU_1204949_0_0_1"/>
<dbReference type="Proteomes" id="UP000054477">
    <property type="component" value="Unassembled WGS sequence"/>
</dbReference>
<protein>
    <submittedName>
        <fullName evidence="1">Uncharacterized protein</fullName>
    </submittedName>
</protein>
<evidence type="ECO:0000313" key="2">
    <source>
        <dbReference type="Proteomes" id="UP000054477"/>
    </source>
</evidence>
<keyword evidence="2" id="KW-1185">Reference proteome</keyword>
<evidence type="ECO:0000313" key="1">
    <source>
        <dbReference type="EMBL" id="KIJ98049.1"/>
    </source>
</evidence>
<proteinExistence type="predicted"/>
<organism evidence="1 2">
    <name type="scientific">Laccaria amethystina LaAM-08-1</name>
    <dbReference type="NCBI Taxonomy" id="1095629"/>
    <lineage>
        <taxon>Eukaryota</taxon>
        <taxon>Fungi</taxon>
        <taxon>Dikarya</taxon>
        <taxon>Basidiomycota</taxon>
        <taxon>Agaricomycotina</taxon>
        <taxon>Agaricomycetes</taxon>
        <taxon>Agaricomycetidae</taxon>
        <taxon>Agaricales</taxon>
        <taxon>Agaricineae</taxon>
        <taxon>Hydnangiaceae</taxon>
        <taxon>Laccaria</taxon>
    </lineage>
</organism>
<reference evidence="1 2" key="1">
    <citation type="submission" date="2014-04" db="EMBL/GenBank/DDBJ databases">
        <authorList>
            <consortium name="DOE Joint Genome Institute"/>
            <person name="Kuo A."/>
            <person name="Kohler A."/>
            <person name="Nagy L.G."/>
            <person name="Floudas D."/>
            <person name="Copeland A."/>
            <person name="Barry K.W."/>
            <person name="Cichocki N."/>
            <person name="Veneault-Fourrey C."/>
            <person name="LaButti K."/>
            <person name="Lindquist E.A."/>
            <person name="Lipzen A."/>
            <person name="Lundell T."/>
            <person name="Morin E."/>
            <person name="Murat C."/>
            <person name="Sun H."/>
            <person name="Tunlid A."/>
            <person name="Henrissat B."/>
            <person name="Grigoriev I.V."/>
            <person name="Hibbett D.S."/>
            <person name="Martin F."/>
            <person name="Nordberg H.P."/>
            <person name="Cantor M.N."/>
            <person name="Hua S.X."/>
        </authorList>
    </citation>
    <scope>NUCLEOTIDE SEQUENCE [LARGE SCALE GENOMIC DNA]</scope>
    <source>
        <strain evidence="1 2">LaAM-08-1</strain>
    </source>
</reference>
<gene>
    <name evidence="1" type="ORF">K443DRAFT_223479</name>
</gene>